<evidence type="ECO:0000313" key="2">
    <source>
        <dbReference type="EMBL" id="HJE19783.1"/>
    </source>
</evidence>
<reference evidence="2" key="1">
    <citation type="journal article" date="2021" name="PeerJ">
        <title>Extensive microbial diversity within the chicken gut microbiome revealed by metagenomics and culture.</title>
        <authorList>
            <person name="Gilroy R."/>
            <person name="Ravi A."/>
            <person name="Getino M."/>
            <person name="Pursley I."/>
            <person name="Horton D.L."/>
            <person name="Alikhan N.F."/>
            <person name="Baker D."/>
            <person name="Gharbi K."/>
            <person name="Hall N."/>
            <person name="Watson M."/>
            <person name="Adriaenssens E.M."/>
            <person name="Foster-Nyarko E."/>
            <person name="Jarju S."/>
            <person name="Secka A."/>
            <person name="Antonio M."/>
            <person name="Oren A."/>
            <person name="Chaudhuri R.R."/>
            <person name="La Ragione R."/>
            <person name="Hildebrand F."/>
            <person name="Pallen M.J."/>
        </authorList>
    </citation>
    <scope>NUCLEOTIDE SEQUENCE</scope>
    <source>
        <strain evidence="2">6019</strain>
    </source>
</reference>
<name>A0A921JBI2_9STAP</name>
<gene>
    <name evidence="2" type="ORF">K8V35_05475</name>
</gene>
<evidence type="ECO:0000313" key="3">
    <source>
        <dbReference type="Proteomes" id="UP000763505"/>
    </source>
</evidence>
<feature type="coiled-coil region" evidence="1">
    <location>
        <begin position="343"/>
        <end position="377"/>
    </location>
</feature>
<organism evidence="2 3">
    <name type="scientific">Aliicoccus persicus</name>
    <dbReference type="NCBI Taxonomy" id="930138"/>
    <lineage>
        <taxon>Bacteria</taxon>
        <taxon>Bacillati</taxon>
        <taxon>Bacillota</taxon>
        <taxon>Bacilli</taxon>
        <taxon>Bacillales</taxon>
        <taxon>Staphylococcaceae</taxon>
        <taxon>Aliicoccus</taxon>
    </lineage>
</organism>
<accession>A0A921JBI2</accession>
<evidence type="ECO:0000256" key="1">
    <source>
        <dbReference type="SAM" id="Coils"/>
    </source>
</evidence>
<sequence length="492" mass="58332">MLTQFEINTQDTQRFKFRKQLNDNLIVHYENEDIMYELKTDDKHMLLYGYAFDVRNPETDINKTLENLFHSQNFRQDLHYLNGQFYFIYKLENEYFFCSDAVCISPVYIDPSNKQLTAQSNDTFKKYNSQLRLNLNTFEYERIPEPHNRLKNVRTERIILDLVKDQYKYFEDKSLAINFRANNMNKALISILSPILRGNELYVRDDTELNKKVANSMVNEFHMNLVEHTEKISATYLTNTHLMDFKKFLNDDLDLTEEKSTEYIETYLLNDSSRRSLVVEYHLLNALRYHEDAKKDQFVYDPFNVRMIQNRIYKHDNKDSFDPISRIIKILKPMLNYYDFSTAETLQKKYKQLKTENKNLKKQLKESVNNYQFIQELHDKGIDISTNLDGSYSDNALVLQPASINISKNEIFTVSYKKSKPGMMIVETFFDNPRNADRIQVTVNGKTTNVSEYLGGKFINVEDLLDISMQYERDYNAASWQKAGKIRISEID</sequence>
<keyword evidence="1" id="KW-0175">Coiled coil</keyword>
<reference evidence="2" key="2">
    <citation type="submission" date="2021-09" db="EMBL/GenBank/DDBJ databases">
        <authorList>
            <person name="Gilroy R."/>
        </authorList>
    </citation>
    <scope>NUCLEOTIDE SEQUENCE</scope>
    <source>
        <strain evidence="2">6019</strain>
    </source>
</reference>
<proteinExistence type="predicted"/>
<protein>
    <submittedName>
        <fullName evidence="2">Uncharacterized protein</fullName>
    </submittedName>
</protein>
<dbReference type="EMBL" id="DYYI01000058">
    <property type="protein sequence ID" value="HJE19783.1"/>
    <property type="molecule type" value="Genomic_DNA"/>
</dbReference>
<dbReference type="Proteomes" id="UP000763505">
    <property type="component" value="Unassembled WGS sequence"/>
</dbReference>
<dbReference type="AlphaFoldDB" id="A0A921JBI2"/>
<comment type="caution">
    <text evidence="2">The sequence shown here is derived from an EMBL/GenBank/DDBJ whole genome shotgun (WGS) entry which is preliminary data.</text>
</comment>